<sequence length="860" mass="96652">MLLRRTMFAAHVRQRHAELCPPSLSTDDDSGRHSGLESPDISRNPNFPFSPKLMSPPIVKEPIKLTISLKGHRKHKRRKTKRERRGEDAIVTSFEEEHHSPATHELNNEDRFFWPNDDQPGTSTQTSTPNFLGHGLSPSGRLKASEAHETVEGVVMQISPRVHARELEESSDEDTKKRRKRKSKRKSKRKERDINTMPSTLRSRVLPAVEPLRLAITPEGARVIETPRDRHSPRGTCRQASQIERNRPETRSFTHSQQASTRSAFTDLIQSFPATSRVLPTPQSFHHFTSHPTTSSGTAYEASEEQTKTLTVGQPAKRAERGEAIESLLPQNPPIATVLTPSSWVYSQSQVTTEVPILPTYNTRSVRKAAVENASFRSEAIPFDPFIKPSAILEPEGVKPVVNDNSFQGLVDPVLTENRRPILPQRKTRQPSGSQESWEPLGIKSPTYGIVLPVAPRQDNDADDATVAFLTSSPELLSEDDTCPIKEEVEDLQSVLGASPTRLFRQKFRTATSATSESTDTDQRTIIDVEEEQVEHRSSDRDSEILSLTKKLAALSQEQLEQRKLSIDLTKTLPEVVEENASATLEAPMKRLESVVTTLPCRPIQEKEVEIFNPQESREDLVFTPDTQYIPVLDGTFDDLMRVARLEEYKRPELAIEVLAHSAVDRASLEREYENALEEEEEFVPSQQLATSINALSIGSERSEMPIDVLVTTRTEDKPSLAVSSDQNVEATLSPISLIGSRAKMTQYREEEELSSYGEDYSADDDELVDLHESSFSNYHEMELQSQYEESLRLQPPSSVTPTERPSYSATPTQTEFVRQQIIAQETSQASLWVSQPNFTIQSAPHELRVQTAFEGSSQF</sequence>
<feature type="region of interest" description="Disordered" evidence="1">
    <location>
        <begin position="226"/>
        <end position="262"/>
    </location>
</feature>
<proteinExistence type="predicted"/>
<feature type="region of interest" description="Disordered" evidence="1">
    <location>
        <begin position="69"/>
        <end position="198"/>
    </location>
</feature>
<dbReference type="OrthoDB" id="5863779at2759"/>
<feature type="region of interest" description="Disordered" evidence="1">
    <location>
        <begin position="288"/>
        <end position="316"/>
    </location>
</feature>
<feature type="region of interest" description="Disordered" evidence="1">
    <location>
        <begin position="419"/>
        <end position="441"/>
    </location>
</feature>
<feature type="compositionally biased region" description="Basic residues" evidence="1">
    <location>
        <begin position="70"/>
        <end position="83"/>
    </location>
</feature>
<feature type="region of interest" description="Disordered" evidence="1">
    <location>
        <begin position="19"/>
        <end position="55"/>
    </location>
</feature>
<feature type="compositionally biased region" description="Basic and acidic residues" evidence="1">
    <location>
        <begin position="95"/>
        <end position="112"/>
    </location>
</feature>
<organism evidence="2 3">
    <name type="scientific">Strongylus vulgaris</name>
    <name type="common">Blood worm</name>
    <dbReference type="NCBI Taxonomy" id="40348"/>
    <lineage>
        <taxon>Eukaryota</taxon>
        <taxon>Metazoa</taxon>
        <taxon>Ecdysozoa</taxon>
        <taxon>Nematoda</taxon>
        <taxon>Chromadorea</taxon>
        <taxon>Rhabditida</taxon>
        <taxon>Rhabditina</taxon>
        <taxon>Rhabditomorpha</taxon>
        <taxon>Strongyloidea</taxon>
        <taxon>Strongylidae</taxon>
        <taxon>Strongylus</taxon>
    </lineage>
</organism>
<keyword evidence="3" id="KW-1185">Reference proteome</keyword>
<feature type="compositionally biased region" description="Polar residues" evidence="1">
    <location>
        <begin position="119"/>
        <end position="130"/>
    </location>
</feature>
<name>A0A3P7KCF7_STRVU</name>
<evidence type="ECO:0000256" key="1">
    <source>
        <dbReference type="SAM" id="MobiDB-lite"/>
    </source>
</evidence>
<evidence type="ECO:0000313" key="3">
    <source>
        <dbReference type="Proteomes" id="UP000270094"/>
    </source>
</evidence>
<feature type="compositionally biased region" description="Basic and acidic residues" evidence="1">
    <location>
        <begin position="163"/>
        <end position="176"/>
    </location>
</feature>
<feature type="compositionally biased region" description="Polar residues" evidence="1">
    <location>
        <begin position="253"/>
        <end position="262"/>
    </location>
</feature>
<feature type="non-terminal residue" evidence="2">
    <location>
        <position position="860"/>
    </location>
</feature>
<dbReference type="AlphaFoldDB" id="A0A3P7KCF7"/>
<accession>A0A3P7KCF7</accession>
<gene>
    <name evidence="2" type="ORF">SVUK_LOCUS1256</name>
</gene>
<feature type="region of interest" description="Disordered" evidence="1">
    <location>
        <begin position="786"/>
        <end position="813"/>
    </location>
</feature>
<feature type="compositionally biased region" description="Basic residues" evidence="1">
    <location>
        <begin position="177"/>
        <end position="189"/>
    </location>
</feature>
<dbReference type="EMBL" id="UYYB01002415">
    <property type="protein sequence ID" value="VDM66258.1"/>
    <property type="molecule type" value="Genomic_DNA"/>
</dbReference>
<feature type="compositionally biased region" description="Polar residues" evidence="1">
    <location>
        <begin position="288"/>
        <end position="298"/>
    </location>
</feature>
<feature type="compositionally biased region" description="Polar residues" evidence="1">
    <location>
        <begin position="796"/>
        <end position="813"/>
    </location>
</feature>
<dbReference type="Proteomes" id="UP000270094">
    <property type="component" value="Unassembled WGS sequence"/>
</dbReference>
<protein>
    <submittedName>
        <fullName evidence="2">Uncharacterized protein</fullName>
    </submittedName>
</protein>
<evidence type="ECO:0000313" key="2">
    <source>
        <dbReference type="EMBL" id="VDM66258.1"/>
    </source>
</evidence>
<reference evidence="2 3" key="1">
    <citation type="submission" date="2018-11" db="EMBL/GenBank/DDBJ databases">
        <authorList>
            <consortium name="Pathogen Informatics"/>
        </authorList>
    </citation>
    <scope>NUCLEOTIDE SEQUENCE [LARGE SCALE GENOMIC DNA]</scope>
</reference>